<dbReference type="InterPro" id="IPR027417">
    <property type="entry name" value="P-loop_NTPase"/>
</dbReference>
<evidence type="ECO:0000256" key="5">
    <source>
        <dbReference type="ARBA" id="ARBA00022806"/>
    </source>
</evidence>
<evidence type="ECO:0000256" key="1">
    <source>
        <dbReference type="ARBA" id="ARBA00008792"/>
    </source>
</evidence>
<dbReference type="STRING" id="166423.A0A0M9A0Y2"/>
<dbReference type="SMART" id="SM00487">
    <property type="entry name" value="DEXDc"/>
    <property type="match status" value="1"/>
</dbReference>
<dbReference type="InterPro" id="IPR014001">
    <property type="entry name" value="Helicase_ATP-bd"/>
</dbReference>
<sequence>MLDHPNHFLLSPLAAIMDDLLHISSSWVWVTPNAISCFHVLIAVLAGKCVSSDSLSYRRLGVILFQARTWLDDLDGHVARKRANIKTSNAALRNILLMTVHLFLTSAAWNRYIYLYQDLLETEYRTPSISREHLYARQTTVFRSSSFTIITLCWKFLNFHAVMDYLLLAIFFDRMREYIRLIRWSSYVVVLLLVYVTEFHFLRAYTYIQDYLLEAGWCADGKMIGITEPRRVAATSLSNRVADECNCILGTEVGYSIRFDNYTDETTKIKYMTEGILLRELMSDPLLTNYSVIVVDEVHERTLLTDIIMGLLKKIIRKRRSLRIVVCSATVDAEQLRDFFNTNTSRDSTKDTAVILTIEGRLYPVDIFYIREPVANYVTSVVDTALKIHENEEPGDILAFLTGLDEVDQAISLLSEHAKLIKEGKRE</sequence>
<feature type="domain" description="Helicase ATP-binding" evidence="9">
    <location>
        <begin position="181"/>
        <end position="349"/>
    </location>
</feature>
<name>A0A0M9A0Y2_9HYME</name>
<dbReference type="AlphaFoldDB" id="A0A0M9A0Y2"/>
<dbReference type="InterPro" id="IPR043130">
    <property type="entry name" value="CDP-OH_PTrfase_TM_dom"/>
</dbReference>
<dbReference type="Proteomes" id="UP000053105">
    <property type="component" value="Unassembled WGS sequence"/>
</dbReference>
<dbReference type="Gene3D" id="3.40.50.300">
    <property type="entry name" value="P-loop containing nucleotide triphosphate hydrolases"/>
    <property type="match status" value="2"/>
</dbReference>
<dbReference type="EC" id="3.6.4.13" evidence="2"/>
<keyword evidence="5 10" id="KW-0347">Helicase</keyword>
<feature type="transmembrane region" description="Helical" evidence="8">
    <location>
        <begin position="184"/>
        <end position="202"/>
    </location>
</feature>
<dbReference type="EMBL" id="KQ435794">
    <property type="protein sequence ID" value="KOX74136.1"/>
    <property type="molecule type" value="Genomic_DNA"/>
</dbReference>
<evidence type="ECO:0000313" key="11">
    <source>
        <dbReference type="Proteomes" id="UP000053105"/>
    </source>
</evidence>
<feature type="transmembrane region" description="Helical" evidence="8">
    <location>
        <begin position="147"/>
        <end position="172"/>
    </location>
</feature>
<keyword evidence="3" id="KW-0547">Nucleotide-binding</keyword>
<evidence type="ECO:0000256" key="8">
    <source>
        <dbReference type="SAM" id="Phobius"/>
    </source>
</evidence>
<comment type="similarity">
    <text evidence="1">Belongs to the DEAD box helicase family. DEAH subfamily.</text>
</comment>
<evidence type="ECO:0000256" key="2">
    <source>
        <dbReference type="ARBA" id="ARBA00012552"/>
    </source>
</evidence>
<dbReference type="PANTHER" id="PTHR18934">
    <property type="entry name" value="ATP-DEPENDENT RNA HELICASE"/>
    <property type="match status" value="1"/>
</dbReference>
<keyword evidence="8" id="KW-1133">Transmembrane helix</keyword>
<feature type="transmembrane region" description="Helical" evidence="8">
    <location>
        <begin position="90"/>
        <end position="109"/>
    </location>
</feature>
<evidence type="ECO:0000256" key="3">
    <source>
        <dbReference type="ARBA" id="ARBA00022741"/>
    </source>
</evidence>
<evidence type="ECO:0000256" key="4">
    <source>
        <dbReference type="ARBA" id="ARBA00022801"/>
    </source>
</evidence>
<dbReference type="PROSITE" id="PS00690">
    <property type="entry name" value="DEAH_ATP_HELICASE"/>
    <property type="match status" value="1"/>
</dbReference>
<evidence type="ECO:0000313" key="10">
    <source>
        <dbReference type="EMBL" id="KOX74136.1"/>
    </source>
</evidence>
<organism evidence="10 11">
    <name type="scientific">Melipona quadrifasciata</name>
    <dbReference type="NCBI Taxonomy" id="166423"/>
    <lineage>
        <taxon>Eukaryota</taxon>
        <taxon>Metazoa</taxon>
        <taxon>Ecdysozoa</taxon>
        <taxon>Arthropoda</taxon>
        <taxon>Hexapoda</taxon>
        <taxon>Insecta</taxon>
        <taxon>Pterygota</taxon>
        <taxon>Neoptera</taxon>
        <taxon>Endopterygota</taxon>
        <taxon>Hymenoptera</taxon>
        <taxon>Apocrita</taxon>
        <taxon>Aculeata</taxon>
        <taxon>Apoidea</taxon>
        <taxon>Anthophila</taxon>
        <taxon>Apidae</taxon>
        <taxon>Melipona</taxon>
    </lineage>
</organism>
<reference evidence="10 11" key="1">
    <citation type="submission" date="2015-07" db="EMBL/GenBank/DDBJ databases">
        <title>The genome of Melipona quadrifasciata.</title>
        <authorList>
            <person name="Pan H."/>
            <person name="Kapheim K."/>
        </authorList>
    </citation>
    <scope>NUCLEOTIDE SEQUENCE [LARGE SCALE GENOMIC DNA]</scope>
    <source>
        <strain evidence="10">0111107301</strain>
        <tissue evidence="10">Whole body</tissue>
    </source>
</reference>
<dbReference type="PROSITE" id="PS51192">
    <property type="entry name" value="HELICASE_ATP_BIND_1"/>
    <property type="match status" value="1"/>
</dbReference>
<gene>
    <name evidence="10" type="ORF">WN51_14216</name>
</gene>
<dbReference type="GO" id="GO:0005524">
    <property type="term" value="F:ATP binding"/>
    <property type="evidence" value="ECO:0007669"/>
    <property type="project" value="UniProtKB-KW"/>
</dbReference>
<keyword evidence="8" id="KW-0472">Membrane</keyword>
<proteinExistence type="inferred from homology"/>
<dbReference type="GO" id="GO:0071013">
    <property type="term" value="C:catalytic step 2 spliceosome"/>
    <property type="evidence" value="ECO:0007669"/>
    <property type="project" value="TreeGrafter"/>
</dbReference>
<keyword evidence="11" id="KW-1185">Reference proteome</keyword>
<dbReference type="OrthoDB" id="10253254at2759"/>
<dbReference type="InterPro" id="IPR002464">
    <property type="entry name" value="DNA/RNA_helicase_DEAH_CS"/>
</dbReference>
<keyword evidence="6" id="KW-0067">ATP-binding</keyword>
<evidence type="ECO:0000256" key="6">
    <source>
        <dbReference type="ARBA" id="ARBA00022840"/>
    </source>
</evidence>
<protein>
    <recommendedName>
        <fullName evidence="2">RNA helicase</fullName>
        <ecNumber evidence="2">3.6.4.13</ecNumber>
    </recommendedName>
</protein>
<dbReference type="PANTHER" id="PTHR18934:SF136">
    <property type="entry name" value="ATP-DEPENDENT RNA HELICASE DHX35-RELATED"/>
    <property type="match status" value="1"/>
</dbReference>
<keyword evidence="8" id="KW-0812">Transmembrane</keyword>
<dbReference type="SUPFAM" id="SSF52540">
    <property type="entry name" value="P-loop containing nucleoside triphosphate hydrolases"/>
    <property type="match status" value="1"/>
</dbReference>
<accession>A0A0M9A0Y2</accession>
<evidence type="ECO:0000256" key="7">
    <source>
        <dbReference type="ARBA" id="ARBA00047984"/>
    </source>
</evidence>
<dbReference type="Gene3D" id="1.20.120.1760">
    <property type="match status" value="1"/>
</dbReference>
<evidence type="ECO:0000259" key="9">
    <source>
        <dbReference type="PROSITE" id="PS51192"/>
    </source>
</evidence>
<dbReference type="FunFam" id="3.40.50.300:FF:000578">
    <property type="entry name" value="probable ATP-dependent RNA helicase DHX35"/>
    <property type="match status" value="1"/>
</dbReference>
<dbReference type="GO" id="GO:0003723">
    <property type="term" value="F:RNA binding"/>
    <property type="evidence" value="ECO:0007669"/>
    <property type="project" value="TreeGrafter"/>
</dbReference>
<dbReference type="GO" id="GO:0003724">
    <property type="term" value="F:RNA helicase activity"/>
    <property type="evidence" value="ECO:0007669"/>
    <property type="project" value="UniProtKB-EC"/>
</dbReference>
<keyword evidence="4" id="KW-0378">Hydrolase</keyword>
<comment type="catalytic activity">
    <reaction evidence="7">
        <text>ATP + H2O = ADP + phosphate + H(+)</text>
        <dbReference type="Rhea" id="RHEA:13065"/>
        <dbReference type="ChEBI" id="CHEBI:15377"/>
        <dbReference type="ChEBI" id="CHEBI:15378"/>
        <dbReference type="ChEBI" id="CHEBI:30616"/>
        <dbReference type="ChEBI" id="CHEBI:43474"/>
        <dbReference type="ChEBI" id="CHEBI:456216"/>
        <dbReference type="EC" id="3.6.4.13"/>
    </reaction>
</comment>
<feature type="transmembrane region" description="Helical" evidence="8">
    <location>
        <begin position="27"/>
        <end position="50"/>
    </location>
</feature>
<dbReference type="GO" id="GO:0016787">
    <property type="term" value="F:hydrolase activity"/>
    <property type="evidence" value="ECO:0007669"/>
    <property type="project" value="UniProtKB-KW"/>
</dbReference>